<protein>
    <recommendedName>
        <fullName evidence="3">Sm domain-containing protein</fullName>
    </recommendedName>
</protein>
<dbReference type="CDD" id="cd06168">
    <property type="entry name" value="LSMD1"/>
    <property type="match status" value="1"/>
</dbReference>
<dbReference type="PROSITE" id="PS52002">
    <property type="entry name" value="SM"/>
    <property type="match status" value="1"/>
</dbReference>
<evidence type="ECO:0000259" key="3">
    <source>
        <dbReference type="PROSITE" id="PS52002"/>
    </source>
</evidence>
<accession>A0A232FLP9</accession>
<comment type="caution">
    <text evidence="4">The sequence shown here is derived from an EMBL/GenBank/DDBJ whole genome shotgun (WGS) entry which is preliminary data.</text>
</comment>
<dbReference type="InterPro" id="IPR050914">
    <property type="entry name" value="snRNP_SmB/NAA38-like"/>
</dbReference>
<dbReference type="EMBL" id="NNAY01000039">
    <property type="protein sequence ID" value="OXU31676.1"/>
    <property type="molecule type" value="Genomic_DNA"/>
</dbReference>
<evidence type="ECO:0000256" key="1">
    <source>
        <dbReference type="ARBA" id="ARBA00006850"/>
    </source>
</evidence>
<comment type="similarity">
    <text evidence="1">Belongs to the snRNP Sm proteins family.</text>
</comment>
<dbReference type="InterPro" id="IPR001163">
    <property type="entry name" value="Sm_dom_euk/arc"/>
</dbReference>
<evidence type="ECO:0000256" key="2">
    <source>
        <dbReference type="SAM" id="MobiDB-lite"/>
    </source>
</evidence>
<sequence>MDTKEKEQNCEETMTNEEKQVNENGEVNNEAVNIKESAGKQKLRSWLNRTLRIKMTDGRILTGAFLCTDRDANVILGLCSEYLSENSEARALGLVMVPGRHIVTIHLDV</sequence>
<dbReference type="Pfam" id="PF01423">
    <property type="entry name" value="LSM"/>
    <property type="match status" value="1"/>
</dbReference>
<gene>
    <name evidence="4" type="ORF">TSAR_000717</name>
</gene>
<evidence type="ECO:0000313" key="4">
    <source>
        <dbReference type="EMBL" id="OXU31676.1"/>
    </source>
</evidence>
<dbReference type="InterPro" id="IPR010920">
    <property type="entry name" value="LSM_dom_sf"/>
</dbReference>
<evidence type="ECO:0000313" key="5">
    <source>
        <dbReference type="Proteomes" id="UP000215335"/>
    </source>
</evidence>
<name>A0A232FLP9_9HYME</name>
<feature type="region of interest" description="Disordered" evidence="2">
    <location>
        <begin position="1"/>
        <end position="26"/>
    </location>
</feature>
<feature type="domain" description="Sm" evidence="3">
    <location>
        <begin position="38"/>
        <end position="109"/>
    </location>
</feature>
<dbReference type="STRING" id="543379.A0A232FLP9"/>
<reference evidence="4 5" key="1">
    <citation type="journal article" date="2017" name="Curr. Biol.">
        <title>The Evolution of Venom by Co-option of Single-Copy Genes.</title>
        <authorList>
            <person name="Martinson E.O."/>
            <person name="Mrinalini"/>
            <person name="Kelkar Y.D."/>
            <person name="Chang C.H."/>
            <person name="Werren J.H."/>
        </authorList>
    </citation>
    <scope>NUCLEOTIDE SEQUENCE [LARGE SCALE GENOMIC DNA]</scope>
    <source>
        <strain evidence="4 5">Alberta</strain>
        <tissue evidence="4">Whole body</tissue>
    </source>
</reference>
<keyword evidence="5" id="KW-1185">Reference proteome</keyword>
<dbReference type="OrthoDB" id="368909at2759"/>
<dbReference type="Gene3D" id="2.30.30.100">
    <property type="match status" value="1"/>
</dbReference>
<dbReference type="PANTHER" id="PTHR10701:SF5">
    <property type="entry name" value="N-ALPHA-ACETYLTRANSFERASE 38, NATC AUXILIARY SUBUNIT"/>
    <property type="match status" value="1"/>
</dbReference>
<dbReference type="PANTHER" id="PTHR10701">
    <property type="entry name" value="SMALL NUCLEAR RIBONUCLEOPROTEIN-ASSOCIATED PROTEIN B AND N"/>
    <property type="match status" value="1"/>
</dbReference>
<dbReference type="AlphaFoldDB" id="A0A232FLP9"/>
<dbReference type="InterPro" id="IPR047575">
    <property type="entry name" value="Sm"/>
</dbReference>
<organism evidence="4 5">
    <name type="scientific">Trichomalopsis sarcophagae</name>
    <dbReference type="NCBI Taxonomy" id="543379"/>
    <lineage>
        <taxon>Eukaryota</taxon>
        <taxon>Metazoa</taxon>
        <taxon>Ecdysozoa</taxon>
        <taxon>Arthropoda</taxon>
        <taxon>Hexapoda</taxon>
        <taxon>Insecta</taxon>
        <taxon>Pterygota</taxon>
        <taxon>Neoptera</taxon>
        <taxon>Endopterygota</taxon>
        <taxon>Hymenoptera</taxon>
        <taxon>Apocrita</taxon>
        <taxon>Proctotrupomorpha</taxon>
        <taxon>Chalcidoidea</taxon>
        <taxon>Pteromalidae</taxon>
        <taxon>Pteromalinae</taxon>
        <taxon>Trichomalopsis</taxon>
    </lineage>
</organism>
<dbReference type="InterPro" id="IPR034110">
    <property type="entry name" value="LSMD1_Sm"/>
</dbReference>
<dbReference type="GO" id="GO:0031417">
    <property type="term" value="C:NatC complex"/>
    <property type="evidence" value="ECO:0007669"/>
    <property type="project" value="InterPro"/>
</dbReference>
<dbReference type="SMART" id="SM00651">
    <property type="entry name" value="Sm"/>
    <property type="match status" value="1"/>
</dbReference>
<dbReference type="SUPFAM" id="SSF50182">
    <property type="entry name" value="Sm-like ribonucleoproteins"/>
    <property type="match status" value="1"/>
</dbReference>
<dbReference type="GO" id="GO:0003723">
    <property type="term" value="F:RNA binding"/>
    <property type="evidence" value="ECO:0007669"/>
    <property type="project" value="InterPro"/>
</dbReference>
<proteinExistence type="inferred from homology"/>
<dbReference type="Proteomes" id="UP000215335">
    <property type="component" value="Unassembled WGS sequence"/>
</dbReference>